<evidence type="ECO:0000256" key="1">
    <source>
        <dbReference type="SAM" id="Phobius"/>
    </source>
</evidence>
<dbReference type="EMBL" id="CP027845">
    <property type="protein sequence ID" value="AVP87002.1"/>
    <property type="molecule type" value="Genomic_DNA"/>
</dbReference>
<feature type="transmembrane region" description="Helical" evidence="1">
    <location>
        <begin position="63"/>
        <end position="81"/>
    </location>
</feature>
<keyword evidence="1" id="KW-0812">Transmembrane</keyword>
<feature type="transmembrane region" description="Helical" evidence="1">
    <location>
        <begin position="30"/>
        <end position="57"/>
    </location>
</feature>
<name>A0A2P1P6V1_9RICK</name>
<gene>
    <name evidence="2" type="ORF">phytr_390</name>
</gene>
<feature type="transmembrane region" description="Helical" evidence="1">
    <location>
        <begin position="111"/>
        <end position="130"/>
    </location>
</feature>
<reference evidence="2 3" key="1">
    <citation type="submission" date="2018-03" db="EMBL/GenBank/DDBJ databases">
        <title>A gene transfer event suggests a long-term partnership between eustigmatophyte algae and a novel lineage of endosymbiotic bacteria.</title>
        <authorList>
            <person name="Yurchenko T."/>
            <person name="Sevcikova T."/>
            <person name="Pribyl P."/>
            <person name="El Karkouri K."/>
            <person name="Klimes V."/>
            <person name="Amaral R."/>
            <person name="Zbrankova V."/>
            <person name="Kim E."/>
            <person name="Raoult D."/>
            <person name="Santos L.M.A."/>
            <person name="Elias M."/>
        </authorList>
    </citation>
    <scope>NUCLEOTIDE SEQUENCE [LARGE SCALE GENOMIC DNA]</scope>
    <source>
        <strain evidence="2">CCALA 838</strain>
    </source>
</reference>
<proteinExistence type="predicted"/>
<dbReference type="RefSeq" id="WP_106873881.1">
    <property type="nucleotide sequence ID" value="NZ_CP027845.1"/>
</dbReference>
<organism evidence="2 3">
    <name type="scientific">Candidatus Phycorickettsia trachydisci</name>
    <dbReference type="NCBI Taxonomy" id="2115978"/>
    <lineage>
        <taxon>Bacteria</taxon>
        <taxon>Pseudomonadati</taxon>
        <taxon>Pseudomonadota</taxon>
        <taxon>Alphaproteobacteria</taxon>
        <taxon>Rickettsiales</taxon>
        <taxon>Rickettsiaceae</taxon>
        <taxon>Candidatus Phycorickettsia</taxon>
    </lineage>
</organism>
<dbReference type="KEGG" id="ptc:phytr_390"/>
<protein>
    <submittedName>
        <fullName evidence="2">Uncharacterized protein</fullName>
    </submittedName>
</protein>
<keyword evidence="1" id="KW-0472">Membrane</keyword>
<dbReference type="AlphaFoldDB" id="A0A2P1P6V1"/>
<evidence type="ECO:0000313" key="3">
    <source>
        <dbReference type="Proteomes" id="UP000241762"/>
    </source>
</evidence>
<accession>A0A2P1P6V1</accession>
<feature type="transmembrane region" description="Helical" evidence="1">
    <location>
        <begin position="225"/>
        <end position="245"/>
    </location>
</feature>
<evidence type="ECO:0000313" key="2">
    <source>
        <dbReference type="EMBL" id="AVP87002.1"/>
    </source>
</evidence>
<keyword evidence="3" id="KW-1185">Reference proteome</keyword>
<keyword evidence="1" id="KW-1133">Transmembrane helix</keyword>
<dbReference type="Proteomes" id="UP000241762">
    <property type="component" value="Chromosome"/>
</dbReference>
<sequence>MNSEASLPIWKTVKYLLSHLWEDTKRLKRFFWLSLGLLLLAGIIGFIVGIITVLLGFSFEKNNIFFEYFCLVLGLMLSTILSRRCLIELLSDYCKLHNATMRVLQYKKIKYLLYLSIFFLFAATELPHNFPLIPAILSISIWDTMIQPVAVIEGPTVQPSYNWSWKYIWRLFVIAWLECLVFAFILILLFGSVGGGLYLLYFLWPTHYMMIAMMTTFALFCLSLILFYIMSWGAFLARFSLFLYLNFPQKSEERGSDIELVGSTTI</sequence>